<evidence type="ECO:0000256" key="2">
    <source>
        <dbReference type="ARBA" id="ARBA00005811"/>
    </source>
</evidence>
<evidence type="ECO:0000313" key="10">
    <source>
        <dbReference type="Proteomes" id="UP000008461"/>
    </source>
</evidence>
<evidence type="ECO:0000256" key="7">
    <source>
        <dbReference type="RuleBase" id="RU003879"/>
    </source>
</evidence>
<evidence type="ECO:0000256" key="8">
    <source>
        <dbReference type="SAM" id="Phobius"/>
    </source>
</evidence>
<dbReference type="OrthoDB" id="9793581at2"/>
<keyword evidence="4 7" id="KW-0812">Transmembrane</keyword>
<dbReference type="GO" id="GO:0005886">
    <property type="term" value="C:plasma membrane"/>
    <property type="evidence" value="ECO:0007669"/>
    <property type="project" value="UniProtKB-SubCell"/>
</dbReference>
<sequence>MAKIKVARKSTFIDMTAMCDVAFLLLTFFILTTKFRPSEVAEINIPASTAQISVPDRNILLIQVNKEGQVFMGVDDQNTRLRLLEKLKERYNLSMTAEQTNSFRLLDAFGVEMSQLPSLLSMSNDARARTKQPGISLEVVPPKQSEFMDLVQLIRQSNEEIRVAEGRPTSEIMRIAIKADKDADYEAVNEVIAQLQQKKVNKFNLITSARGAGDSGAAKE</sequence>
<comment type="similarity">
    <text evidence="2 7">Belongs to the ExbD/TolR family.</text>
</comment>
<dbReference type="PANTHER" id="PTHR30558:SF3">
    <property type="entry name" value="BIOPOLYMER TRANSPORT PROTEIN EXBD-RELATED"/>
    <property type="match status" value="1"/>
</dbReference>
<reference evidence="9 10" key="1">
    <citation type="journal article" date="2011" name="Stand. Genomic Sci.">
        <title>Complete genome sequence of Haliscomenobacter hydrossis type strain (O).</title>
        <authorList>
            <consortium name="US DOE Joint Genome Institute (JGI-PGF)"/>
            <person name="Daligault H."/>
            <person name="Lapidus A."/>
            <person name="Zeytun A."/>
            <person name="Nolan M."/>
            <person name="Lucas S."/>
            <person name="Del Rio T.G."/>
            <person name="Tice H."/>
            <person name="Cheng J.F."/>
            <person name="Tapia R."/>
            <person name="Han C."/>
            <person name="Goodwin L."/>
            <person name="Pitluck S."/>
            <person name="Liolios K."/>
            <person name="Pagani I."/>
            <person name="Ivanova N."/>
            <person name="Huntemann M."/>
            <person name="Mavromatis K."/>
            <person name="Mikhailova N."/>
            <person name="Pati A."/>
            <person name="Chen A."/>
            <person name="Palaniappan K."/>
            <person name="Land M."/>
            <person name="Hauser L."/>
            <person name="Brambilla E.M."/>
            <person name="Rohde M."/>
            <person name="Verbarg S."/>
            <person name="Goker M."/>
            <person name="Bristow J."/>
            <person name="Eisen J.A."/>
            <person name="Markowitz V."/>
            <person name="Hugenholtz P."/>
            <person name="Kyrpides N.C."/>
            <person name="Klenk H.P."/>
            <person name="Woyke T."/>
        </authorList>
    </citation>
    <scope>NUCLEOTIDE SEQUENCE [LARGE SCALE GENOMIC DNA]</scope>
    <source>
        <strain evidence="10">ATCC 27775 / DSM 1100 / LMG 10767 / O</strain>
    </source>
</reference>
<accession>F4KW45</accession>
<reference key="2">
    <citation type="submission" date="2011-04" db="EMBL/GenBank/DDBJ databases">
        <title>Complete sequence of chromosome of Haliscomenobacter hydrossis DSM 1100.</title>
        <authorList>
            <consortium name="US DOE Joint Genome Institute (JGI-PGF)"/>
            <person name="Lucas S."/>
            <person name="Han J."/>
            <person name="Lapidus A."/>
            <person name="Bruce D."/>
            <person name="Goodwin L."/>
            <person name="Pitluck S."/>
            <person name="Peters L."/>
            <person name="Kyrpides N."/>
            <person name="Mavromatis K."/>
            <person name="Ivanova N."/>
            <person name="Ovchinnikova G."/>
            <person name="Pagani I."/>
            <person name="Daligault H."/>
            <person name="Detter J.C."/>
            <person name="Han C."/>
            <person name="Land M."/>
            <person name="Hauser L."/>
            <person name="Markowitz V."/>
            <person name="Cheng J.-F."/>
            <person name="Hugenholtz P."/>
            <person name="Woyke T."/>
            <person name="Wu D."/>
            <person name="Verbarg S."/>
            <person name="Frueling A."/>
            <person name="Brambilla E."/>
            <person name="Klenk H.-P."/>
            <person name="Eisen J.A."/>
        </authorList>
    </citation>
    <scope>NUCLEOTIDE SEQUENCE</scope>
    <source>
        <strain>DSM 1100</strain>
    </source>
</reference>
<dbReference type="GO" id="GO:0022857">
    <property type="term" value="F:transmembrane transporter activity"/>
    <property type="evidence" value="ECO:0007669"/>
    <property type="project" value="InterPro"/>
</dbReference>
<keyword evidence="5 8" id="KW-1133">Transmembrane helix</keyword>
<name>F4KW45_HALH1</name>
<comment type="subcellular location">
    <subcellularLocation>
        <location evidence="1">Cell membrane</location>
        <topology evidence="1">Single-pass membrane protein</topology>
    </subcellularLocation>
    <subcellularLocation>
        <location evidence="7">Cell membrane</location>
        <topology evidence="7">Single-pass type II membrane protein</topology>
    </subcellularLocation>
</comment>
<keyword evidence="6 8" id="KW-0472">Membrane</keyword>
<proteinExistence type="inferred from homology"/>
<evidence type="ECO:0000256" key="1">
    <source>
        <dbReference type="ARBA" id="ARBA00004162"/>
    </source>
</evidence>
<dbReference type="KEGG" id="hhy:Halhy_0331"/>
<gene>
    <name evidence="9" type="ordered locus">Halhy_0331</name>
</gene>
<dbReference type="AlphaFoldDB" id="F4KW45"/>
<evidence type="ECO:0000313" key="9">
    <source>
        <dbReference type="EMBL" id="AEE48243.1"/>
    </source>
</evidence>
<keyword evidence="7" id="KW-0813">Transport</keyword>
<dbReference type="RefSeq" id="WP_013762807.1">
    <property type="nucleotide sequence ID" value="NC_015510.1"/>
</dbReference>
<dbReference type="GO" id="GO:0015031">
    <property type="term" value="P:protein transport"/>
    <property type="evidence" value="ECO:0007669"/>
    <property type="project" value="UniProtKB-KW"/>
</dbReference>
<dbReference type="Pfam" id="PF02472">
    <property type="entry name" value="ExbD"/>
    <property type="match status" value="1"/>
</dbReference>
<dbReference type="HOGENOM" id="CLU_117507_0_0_10"/>
<dbReference type="Proteomes" id="UP000008461">
    <property type="component" value="Chromosome"/>
</dbReference>
<dbReference type="InterPro" id="IPR003400">
    <property type="entry name" value="ExbD"/>
</dbReference>
<evidence type="ECO:0000256" key="5">
    <source>
        <dbReference type="ARBA" id="ARBA00022989"/>
    </source>
</evidence>
<evidence type="ECO:0000256" key="4">
    <source>
        <dbReference type="ARBA" id="ARBA00022692"/>
    </source>
</evidence>
<dbReference type="EMBL" id="CP002691">
    <property type="protein sequence ID" value="AEE48243.1"/>
    <property type="molecule type" value="Genomic_DNA"/>
</dbReference>
<keyword evidence="10" id="KW-1185">Reference proteome</keyword>
<dbReference type="STRING" id="760192.Halhy_0331"/>
<dbReference type="PANTHER" id="PTHR30558">
    <property type="entry name" value="EXBD MEMBRANE COMPONENT OF PMF-DRIVEN MACROMOLECULE IMPORT SYSTEM"/>
    <property type="match status" value="1"/>
</dbReference>
<keyword evidence="7" id="KW-0653">Protein transport</keyword>
<evidence type="ECO:0000256" key="3">
    <source>
        <dbReference type="ARBA" id="ARBA00022475"/>
    </source>
</evidence>
<organism evidence="9 10">
    <name type="scientific">Haliscomenobacter hydrossis (strain ATCC 27775 / DSM 1100 / LMG 10767 / O)</name>
    <dbReference type="NCBI Taxonomy" id="760192"/>
    <lineage>
        <taxon>Bacteria</taxon>
        <taxon>Pseudomonadati</taxon>
        <taxon>Bacteroidota</taxon>
        <taxon>Saprospiria</taxon>
        <taxon>Saprospirales</taxon>
        <taxon>Haliscomenobacteraceae</taxon>
        <taxon>Haliscomenobacter</taxon>
    </lineage>
</organism>
<keyword evidence="3" id="KW-1003">Cell membrane</keyword>
<protein>
    <submittedName>
        <fullName evidence="9">Biopolymer transport protein ExbD/TolR</fullName>
    </submittedName>
</protein>
<dbReference type="eggNOG" id="COG0848">
    <property type="taxonomic scope" value="Bacteria"/>
</dbReference>
<feature type="transmembrane region" description="Helical" evidence="8">
    <location>
        <begin position="12"/>
        <end position="31"/>
    </location>
</feature>
<evidence type="ECO:0000256" key="6">
    <source>
        <dbReference type="ARBA" id="ARBA00023136"/>
    </source>
</evidence>